<dbReference type="Proteomes" id="UP000000768">
    <property type="component" value="Chromosome 3"/>
</dbReference>
<reference evidence="1 2" key="1">
    <citation type="journal article" date="2009" name="Nature">
        <title>The Sorghum bicolor genome and the diversification of grasses.</title>
        <authorList>
            <person name="Paterson A.H."/>
            <person name="Bowers J.E."/>
            <person name="Bruggmann R."/>
            <person name="Dubchak I."/>
            <person name="Grimwood J."/>
            <person name="Gundlach H."/>
            <person name="Haberer G."/>
            <person name="Hellsten U."/>
            <person name="Mitros T."/>
            <person name="Poliakov A."/>
            <person name="Schmutz J."/>
            <person name="Spannagl M."/>
            <person name="Tang H."/>
            <person name="Wang X."/>
            <person name="Wicker T."/>
            <person name="Bharti A.K."/>
            <person name="Chapman J."/>
            <person name="Feltus F.A."/>
            <person name="Gowik U."/>
            <person name="Grigoriev I.V."/>
            <person name="Lyons E."/>
            <person name="Maher C.A."/>
            <person name="Martis M."/>
            <person name="Narechania A."/>
            <person name="Otillar R.P."/>
            <person name="Penning B.W."/>
            <person name="Salamov A.A."/>
            <person name="Wang Y."/>
            <person name="Zhang L."/>
            <person name="Carpita N.C."/>
            <person name="Freeling M."/>
            <person name="Gingle A.R."/>
            <person name="Hash C.T."/>
            <person name="Keller B."/>
            <person name="Klein P."/>
            <person name="Kresovich S."/>
            <person name="McCann M.C."/>
            <person name="Ming R."/>
            <person name="Peterson D.G."/>
            <person name="Mehboob-ur-Rahman"/>
            <person name="Ware D."/>
            <person name="Westhoff P."/>
            <person name="Mayer K.F."/>
            <person name="Messing J."/>
            <person name="Rokhsar D.S."/>
        </authorList>
    </citation>
    <scope>NUCLEOTIDE SEQUENCE [LARGE SCALE GENOMIC DNA]</scope>
    <source>
        <strain evidence="2">cv. BTx623</strain>
    </source>
</reference>
<evidence type="ECO:0000313" key="2">
    <source>
        <dbReference type="Proteomes" id="UP000000768"/>
    </source>
</evidence>
<accession>A0A1W0VWY0</accession>
<organism evidence="1 2">
    <name type="scientific">Sorghum bicolor</name>
    <name type="common">Sorghum</name>
    <name type="synonym">Sorghum vulgare</name>
    <dbReference type="NCBI Taxonomy" id="4558"/>
    <lineage>
        <taxon>Eukaryota</taxon>
        <taxon>Viridiplantae</taxon>
        <taxon>Streptophyta</taxon>
        <taxon>Embryophyta</taxon>
        <taxon>Tracheophyta</taxon>
        <taxon>Spermatophyta</taxon>
        <taxon>Magnoliopsida</taxon>
        <taxon>Liliopsida</taxon>
        <taxon>Poales</taxon>
        <taxon>Poaceae</taxon>
        <taxon>PACMAD clade</taxon>
        <taxon>Panicoideae</taxon>
        <taxon>Andropogonodae</taxon>
        <taxon>Andropogoneae</taxon>
        <taxon>Sorghinae</taxon>
        <taxon>Sorghum</taxon>
    </lineage>
</organism>
<proteinExistence type="predicted"/>
<dbReference type="ExpressionAtlas" id="A0A1W0VWY0">
    <property type="expression patterns" value="baseline and differential"/>
</dbReference>
<reference evidence="2" key="2">
    <citation type="journal article" date="2018" name="Plant J.">
        <title>The Sorghum bicolor reference genome: improved assembly, gene annotations, a transcriptome atlas, and signatures of genome organization.</title>
        <authorList>
            <person name="McCormick R.F."/>
            <person name="Truong S.K."/>
            <person name="Sreedasyam A."/>
            <person name="Jenkins J."/>
            <person name="Shu S."/>
            <person name="Sims D."/>
            <person name="Kennedy M."/>
            <person name="Amirebrahimi M."/>
            <person name="Weers B.D."/>
            <person name="McKinley B."/>
            <person name="Mattison A."/>
            <person name="Morishige D.T."/>
            <person name="Grimwood J."/>
            <person name="Schmutz J."/>
            <person name="Mullet J.E."/>
        </authorList>
    </citation>
    <scope>NUCLEOTIDE SEQUENCE [LARGE SCALE GENOMIC DNA]</scope>
    <source>
        <strain evidence="2">cv. BTx623</strain>
    </source>
</reference>
<sequence length="140" mass="16297">MKPIRSPLRWPLGLGSHAWPRRGVARRLAVGTEAMRGDGSITAMSCIALLKDIRLQSIHPYCERIKREQSEELLFKRRHGRQGSQRKSIISTRSYQFNRLMVGDQVAPTRLHWISGVHSNFFMDACRLWPFLSSWTSYWN</sequence>
<dbReference type="EMBL" id="CM000762">
    <property type="protein sequence ID" value="OQU86606.1"/>
    <property type="molecule type" value="Genomic_DNA"/>
</dbReference>
<keyword evidence="2" id="KW-1185">Reference proteome</keyword>
<dbReference type="AlphaFoldDB" id="A0A1W0VWY0"/>
<dbReference type="InParanoid" id="A0A1W0VWY0"/>
<evidence type="ECO:0000313" key="1">
    <source>
        <dbReference type="EMBL" id="OQU86606.1"/>
    </source>
</evidence>
<gene>
    <name evidence="1" type="ORF">SORBI_3003G112001</name>
</gene>
<protein>
    <submittedName>
        <fullName evidence="1">Uncharacterized protein</fullName>
    </submittedName>
</protein>
<dbReference type="Gramene" id="OQU86606">
    <property type="protein sequence ID" value="OQU86606"/>
    <property type="gene ID" value="SORBI_3003G112001"/>
</dbReference>
<name>A0A1W0VWY0_SORBI</name>